<evidence type="ECO:0000256" key="8">
    <source>
        <dbReference type="PROSITE-ProRule" id="PRU00703"/>
    </source>
</evidence>
<feature type="transmembrane region" description="Helical" evidence="9">
    <location>
        <begin position="284"/>
        <end position="302"/>
    </location>
</feature>
<organism evidence="11 12">
    <name type="scientific">candidate division TA06 bacterium</name>
    <dbReference type="NCBI Taxonomy" id="2250710"/>
    <lineage>
        <taxon>Bacteria</taxon>
        <taxon>Bacteria division TA06</taxon>
    </lineage>
</organism>
<dbReference type="SMART" id="SM00924">
    <property type="entry name" value="MgtE_N"/>
    <property type="match status" value="1"/>
</dbReference>
<dbReference type="InterPro" id="IPR006669">
    <property type="entry name" value="MgtE_transporter"/>
</dbReference>
<sequence length="448" mass="48186">MRTSEIVEKVLKHIEAEEVSEIGKILTELHPADIVAIIEALPPQYRVEAFHTLPTDIAADVIVELADEPLDTILTHIDPKEISGLARKMSSDEAADIIAGLPPEDRAEVLSALPLEESSKVKELLKFPENSAGGIMDTKFTSIFKGMTVTKAVDLLRESAPEPDELYYVYVVDSDSKPTGYVTLPDLLLASPEQSIESISREFPDVVRLEDDQEKVASVINKYDLLGVPVVDDLGIMKGVVRIDDAIDVMEEEATEDILRMGGADATESVFTPTGRSVAKRLPWLYINLVTAILAAGIVGLFTKTISAVVTIVVFMPVVANMGGNAGTQTLAVTIRGLALGELTLRNTWSFVLKEAAVGVLKGLAVGFVTAAVAFLWDGNIVLGLVIGLSLVINLFVGSLVGVMIPVTLRRMKLDPALASGVFVTTITDAVGFFSILGLATVFLRYLK</sequence>
<dbReference type="PANTHER" id="PTHR43773:SF1">
    <property type="entry name" value="MAGNESIUM TRANSPORTER MGTE"/>
    <property type="match status" value="1"/>
</dbReference>
<evidence type="ECO:0000256" key="6">
    <source>
        <dbReference type="ARBA" id="ARBA00022989"/>
    </source>
</evidence>
<evidence type="ECO:0000256" key="1">
    <source>
        <dbReference type="ARBA" id="ARBA00004141"/>
    </source>
</evidence>
<evidence type="ECO:0000256" key="3">
    <source>
        <dbReference type="ARBA" id="ARBA00022448"/>
    </source>
</evidence>
<accession>A0A523UVA0</accession>
<dbReference type="Pfam" id="PF01769">
    <property type="entry name" value="MgtE"/>
    <property type="match status" value="1"/>
</dbReference>
<dbReference type="InterPro" id="IPR036739">
    <property type="entry name" value="SLC41_membr_dom_sf"/>
</dbReference>
<evidence type="ECO:0000256" key="4">
    <source>
        <dbReference type="ARBA" id="ARBA00022692"/>
    </source>
</evidence>
<dbReference type="InterPro" id="IPR006667">
    <property type="entry name" value="SLC41_membr_dom"/>
</dbReference>
<dbReference type="GO" id="GO:0015095">
    <property type="term" value="F:magnesium ion transmembrane transporter activity"/>
    <property type="evidence" value="ECO:0007669"/>
    <property type="project" value="UniProtKB-UniRule"/>
</dbReference>
<keyword evidence="9" id="KW-1003">Cell membrane</keyword>
<dbReference type="Gene3D" id="3.10.580.10">
    <property type="entry name" value="CBS-domain"/>
    <property type="match status" value="1"/>
</dbReference>
<comment type="function">
    <text evidence="9">Acts as a magnesium transporter.</text>
</comment>
<feature type="transmembrane region" description="Helical" evidence="9">
    <location>
        <begin position="417"/>
        <end position="444"/>
    </location>
</feature>
<dbReference type="Gene3D" id="1.10.357.20">
    <property type="entry name" value="SLC41 divalent cation transporters, integral membrane domain"/>
    <property type="match status" value="1"/>
</dbReference>
<dbReference type="Proteomes" id="UP000315525">
    <property type="component" value="Unassembled WGS sequence"/>
</dbReference>
<dbReference type="Pfam" id="PF03448">
    <property type="entry name" value="MgtE_N"/>
    <property type="match status" value="1"/>
</dbReference>
<evidence type="ECO:0000313" key="12">
    <source>
        <dbReference type="Proteomes" id="UP000315525"/>
    </source>
</evidence>
<dbReference type="CDD" id="cd04606">
    <property type="entry name" value="CBS_pair_Mg_transporter"/>
    <property type="match status" value="1"/>
</dbReference>
<dbReference type="SUPFAM" id="SSF158791">
    <property type="entry name" value="MgtE N-terminal domain-like"/>
    <property type="match status" value="1"/>
</dbReference>
<proteinExistence type="inferred from homology"/>
<evidence type="ECO:0000256" key="9">
    <source>
        <dbReference type="RuleBase" id="RU362011"/>
    </source>
</evidence>
<dbReference type="SUPFAM" id="SSF54631">
    <property type="entry name" value="CBS-domain pair"/>
    <property type="match status" value="1"/>
</dbReference>
<evidence type="ECO:0000256" key="5">
    <source>
        <dbReference type="ARBA" id="ARBA00022842"/>
    </source>
</evidence>
<dbReference type="SUPFAM" id="SSF161093">
    <property type="entry name" value="MgtE membrane domain-like"/>
    <property type="match status" value="1"/>
</dbReference>
<dbReference type="InterPro" id="IPR046342">
    <property type="entry name" value="CBS_dom_sf"/>
</dbReference>
<comment type="caution">
    <text evidence="9">Lacks conserved residue(s) required for the propagation of feature annotation.</text>
</comment>
<dbReference type="NCBIfam" id="TIGR00400">
    <property type="entry name" value="mgtE"/>
    <property type="match status" value="1"/>
</dbReference>
<gene>
    <name evidence="11" type="primary">mgtE</name>
    <name evidence="11" type="ORF">E3J62_04180</name>
</gene>
<keyword evidence="7 9" id="KW-0472">Membrane</keyword>
<dbReference type="AlphaFoldDB" id="A0A523UVA0"/>
<keyword evidence="9" id="KW-0479">Metal-binding</keyword>
<evidence type="ECO:0000256" key="2">
    <source>
        <dbReference type="ARBA" id="ARBA00009749"/>
    </source>
</evidence>
<keyword evidence="6 9" id="KW-1133">Transmembrane helix</keyword>
<dbReference type="InterPro" id="IPR038076">
    <property type="entry name" value="MgtE_N_sf"/>
</dbReference>
<dbReference type="GO" id="GO:0005886">
    <property type="term" value="C:plasma membrane"/>
    <property type="evidence" value="ECO:0007669"/>
    <property type="project" value="UniProtKB-SubCell"/>
</dbReference>
<name>A0A523UVA0_UNCT6</name>
<keyword evidence="5 9" id="KW-0460">Magnesium</keyword>
<comment type="similarity">
    <text evidence="2 9">Belongs to the SLC41A transporter family.</text>
</comment>
<keyword evidence="3 9" id="KW-0813">Transport</keyword>
<dbReference type="PROSITE" id="PS51371">
    <property type="entry name" value="CBS"/>
    <property type="match status" value="1"/>
</dbReference>
<dbReference type="Pfam" id="PF00571">
    <property type="entry name" value="CBS"/>
    <property type="match status" value="1"/>
</dbReference>
<feature type="domain" description="CBS" evidence="10">
    <location>
        <begin position="136"/>
        <end position="198"/>
    </location>
</feature>
<comment type="subcellular location">
    <subcellularLocation>
        <location evidence="9">Cell membrane</location>
        <topology evidence="9">Multi-pass membrane protein</topology>
    </subcellularLocation>
    <subcellularLocation>
        <location evidence="1">Membrane</location>
        <topology evidence="1">Multi-pass membrane protein</topology>
    </subcellularLocation>
</comment>
<comment type="subunit">
    <text evidence="9">Homodimer.</text>
</comment>
<dbReference type="Gene3D" id="1.25.60.10">
    <property type="entry name" value="MgtE N-terminal domain-like"/>
    <property type="match status" value="1"/>
</dbReference>
<comment type="caution">
    <text evidence="11">The sequence shown here is derived from an EMBL/GenBank/DDBJ whole genome shotgun (WGS) entry which is preliminary data.</text>
</comment>
<reference evidence="11 12" key="1">
    <citation type="submission" date="2019-03" db="EMBL/GenBank/DDBJ databases">
        <title>Metabolic potential of uncultured bacteria and archaea associated with petroleum seepage in deep-sea sediments.</title>
        <authorList>
            <person name="Dong X."/>
            <person name="Hubert C."/>
        </authorList>
    </citation>
    <scope>NUCLEOTIDE SEQUENCE [LARGE SCALE GENOMIC DNA]</scope>
    <source>
        <strain evidence="11">E44_bin18</strain>
    </source>
</reference>
<dbReference type="PANTHER" id="PTHR43773">
    <property type="entry name" value="MAGNESIUM TRANSPORTER MGTE"/>
    <property type="match status" value="1"/>
</dbReference>
<protein>
    <recommendedName>
        <fullName evidence="9">Magnesium transporter MgtE</fullName>
    </recommendedName>
</protein>
<dbReference type="InterPro" id="IPR000644">
    <property type="entry name" value="CBS_dom"/>
</dbReference>
<keyword evidence="4 9" id="KW-0812">Transmembrane</keyword>
<feature type="transmembrane region" description="Helical" evidence="9">
    <location>
        <begin position="356"/>
        <end position="377"/>
    </location>
</feature>
<feature type="transmembrane region" description="Helical" evidence="9">
    <location>
        <begin position="383"/>
        <end position="405"/>
    </location>
</feature>
<dbReference type="EMBL" id="SOJN01000051">
    <property type="protein sequence ID" value="TET46475.1"/>
    <property type="molecule type" value="Genomic_DNA"/>
</dbReference>
<dbReference type="InterPro" id="IPR006668">
    <property type="entry name" value="Mg_transptr_MgtE_intracell_dom"/>
</dbReference>
<evidence type="ECO:0000256" key="7">
    <source>
        <dbReference type="ARBA" id="ARBA00023136"/>
    </source>
</evidence>
<evidence type="ECO:0000313" key="11">
    <source>
        <dbReference type="EMBL" id="TET46475.1"/>
    </source>
</evidence>
<evidence type="ECO:0000259" key="10">
    <source>
        <dbReference type="PROSITE" id="PS51371"/>
    </source>
</evidence>
<dbReference type="GO" id="GO:0046872">
    <property type="term" value="F:metal ion binding"/>
    <property type="evidence" value="ECO:0007669"/>
    <property type="project" value="UniProtKB-KW"/>
</dbReference>
<keyword evidence="8" id="KW-0129">CBS domain</keyword>